<dbReference type="GO" id="GO:0006397">
    <property type="term" value="P:mRNA processing"/>
    <property type="evidence" value="ECO:0007669"/>
    <property type="project" value="InterPro"/>
</dbReference>
<feature type="region of interest" description="Disordered" evidence="1">
    <location>
        <begin position="1"/>
        <end position="41"/>
    </location>
</feature>
<dbReference type="PANTHER" id="PTHR36884">
    <property type="entry name" value="FIP1[III]-LIKE PROTEIN"/>
    <property type="match status" value="1"/>
</dbReference>
<organism evidence="2 3">
    <name type="scientific">Sesamum indicum</name>
    <name type="common">Oriental sesame</name>
    <name type="synonym">Sesamum orientale</name>
    <dbReference type="NCBI Taxonomy" id="4182"/>
    <lineage>
        <taxon>Eukaryota</taxon>
        <taxon>Viridiplantae</taxon>
        <taxon>Streptophyta</taxon>
        <taxon>Embryophyta</taxon>
        <taxon>Tracheophyta</taxon>
        <taxon>Spermatophyta</taxon>
        <taxon>Magnoliopsida</taxon>
        <taxon>eudicotyledons</taxon>
        <taxon>Gunneridae</taxon>
        <taxon>Pentapetalae</taxon>
        <taxon>asterids</taxon>
        <taxon>lamiids</taxon>
        <taxon>Lamiales</taxon>
        <taxon>Pedaliaceae</taxon>
        <taxon>Sesamum</taxon>
    </lineage>
</organism>
<dbReference type="KEGG" id="sind:105178931"/>
<sequence>MSSGERDRDHLDYRYDRNIASDGRKMGSSRTGKRRCNSPFNSSDNLLYIEKEDSDSRYIKQRPLPFHAYEEPTASGWELFQRVAGPENRGPKRNVRCSWKEMHIKSQRYGTNIAPFNDSEGLRYHHPEDHHGGTIDHPGSTNTYAWNKSIKGHHSEDCFVQRRRYKQHELLNSRGEIYKSRQQDDTMFHHEGPSYHFERISGNNQPDYRRAYDCVPEFIDEGDMGRNRFKRTRKENRRNQSGGCLFVQSDSRAQMHPRSQVEPCLVVVGKECTLQSFRRTREAGVDKHHSRRDFMEWNDNQKPKNSHDLDNFNLEKAVLTGERKVDTDISDKNWHDKTSGNLQNEFLDIEEGQIITEEINESSLKCVVASEYITQANEMEHPEFASKGDAVVKILGDQKIQEIMAKMERRRQRFKEPITSSRYSGKTSKHLPDLDVETATDKLERPARKRRWLGN</sequence>
<evidence type="ECO:0000256" key="1">
    <source>
        <dbReference type="SAM" id="MobiDB-lite"/>
    </source>
</evidence>
<feature type="compositionally biased region" description="Basic and acidic residues" evidence="1">
    <location>
        <begin position="1"/>
        <end position="25"/>
    </location>
</feature>
<evidence type="ECO:0000313" key="3">
    <source>
        <dbReference type="RefSeq" id="XP_020555107.1"/>
    </source>
</evidence>
<reference evidence="3" key="1">
    <citation type="submission" date="2025-08" db="UniProtKB">
        <authorList>
            <consortium name="RefSeq"/>
        </authorList>
    </citation>
    <scope>IDENTIFICATION</scope>
</reference>
<dbReference type="GeneID" id="105178931"/>
<dbReference type="AlphaFoldDB" id="A0A8M8V968"/>
<dbReference type="PANTHER" id="PTHR36884:SF4">
    <property type="entry name" value="FIP1[III]-LIKE PROTEIN"/>
    <property type="match status" value="1"/>
</dbReference>
<name>A0A8M8V968_SESIN</name>
<accession>A0A8M8V968</accession>
<feature type="region of interest" description="Disordered" evidence="1">
    <location>
        <begin position="411"/>
        <end position="455"/>
    </location>
</feature>
<gene>
    <name evidence="3" type="primary">LOC105178931</name>
</gene>
<dbReference type="RefSeq" id="XP_020555107.1">
    <property type="nucleotide sequence ID" value="XM_020699448.1"/>
</dbReference>
<keyword evidence="2" id="KW-1185">Reference proteome</keyword>
<proteinExistence type="predicted"/>
<protein>
    <submittedName>
        <fullName evidence="3">Uncharacterized protein LOC105178931 isoform X1</fullName>
    </submittedName>
</protein>
<dbReference type="InterPro" id="IPR044976">
    <property type="entry name" value="FIPS5/FIPS3-like"/>
</dbReference>
<evidence type="ECO:0000313" key="2">
    <source>
        <dbReference type="Proteomes" id="UP000504604"/>
    </source>
</evidence>
<dbReference type="Proteomes" id="UP000504604">
    <property type="component" value="Unplaced"/>
</dbReference>
<dbReference type="OrthoDB" id="1917198at2759"/>